<evidence type="ECO:0000256" key="1">
    <source>
        <dbReference type="SAM" id="Phobius"/>
    </source>
</evidence>
<organism evidence="2 3">
    <name type="scientific">Prescottella soli</name>
    <dbReference type="NCBI Taxonomy" id="1543852"/>
    <lineage>
        <taxon>Bacteria</taxon>
        <taxon>Bacillati</taxon>
        <taxon>Actinomycetota</taxon>
        <taxon>Actinomycetes</taxon>
        <taxon>Mycobacteriales</taxon>
        <taxon>Nocardiaceae</taxon>
        <taxon>Prescottella</taxon>
    </lineage>
</organism>
<dbReference type="RefSeq" id="WP_348603934.1">
    <property type="nucleotide sequence ID" value="NZ_CP157276.1"/>
</dbReference>
<protein>
    <submittedName>
        <fullName evidence="2">Uncharacterized protein</fullName>
    </submittedName>
</protein>
<keyword evidence="1" id="KW-1133">Transmembrane helix</keyword>
<name>A0ABW9FY99_9NOCA</name>
<proteinExistence type="predicted"/>
<reference evidence="2 3" key="1">
    <citation type="submission" date="2023-11" db="EMBL/GenBank/DDBJ databases">
        <authorList>
            <person name="Val-Calvo J."/>
            <person name="Scortti M."/>
            <person name="Vazquez-Boland J."/>
        </authorList>
    </citation>
    <scope>NUCLEOTIDE SEQUENCE [LARGE SCALE GENOMIC DNA]</scope>
    <source>
        <strain evidence="2 3">DSM 46662</strain>
    </source>
</reference>
<gene>
    <name evidence="2" type="ORF">ABEU19_004145</name>
</gene>
<keyword evidence="1" id="KW-0812">Transmembrane</keyword>
<evidence type="ECO:0000313" key="3">
    <source>
        <dbReference type="Proteomes" id="UP001629744"/>
    </source>
</evidence>
<dbReference type="Proteomes" id="UP001629744">
    <property type="component" value="Unassembled WGS sequence"/>
</dbReference>
<keyword evidence="1" id="KW-0472">Membrane</keyword>
<dbReference type="EMBL" id="JBDLNU010000005">
    <property type="protein sequence ID" value="MFM1730610.1"/>
    <property type="molecule type" value="Genomic_DNA"/>
</dbReference>
<comment type="caution">
    <text evidence="2">The sequence shown here is derived from an EMBL/GenBank/DDBJ whole genome shotgun (WGS) entry which is preliminary data.</text>
</comment>
<keyword evidence="3" id="KW-1185">Reference proteome</keyword>
<accession>A0ABW9FY99</accession>
<evidence type="ECO:0000313" key="2">
    <source>
        <dbReference type="EMBL" id="MFM1730610.1"/>
    </source>
</evidence>
<feature type="transmembrane region" description="Helical" evidence="1">
    <location>
        <begin position="5"/>
        <end position="21"/>
    </location>
</feature>
<sequence>MSTVITLACMSALAGFVYWYMPRDRPRKRFRLEQFRPAAPLAGIFDEHARPDRAVGDSCRAHAKDQSSEEVLD</sequence>